<accession>A0AAV6HFA2</accession>
<evidence type="ECO:0000256" key="3">
    <source>
        <dbReference type="ARBA" id="ARBA00022840"/>
    </source>
</evidence>
<sequence>MTTSLTTSLEVLDSSTEHWQGGVKAGTDMVSGGTSGRWVSRDAQSWRDWEAGRWGVGAGLKQEQYLEQSRMQVDQENTETSPEEGAVPANKEGVSGEQVAVGTKPKAKVKSVELPIEMTSRKLDQHTLNNFIEYEDSGRVSLMLEDTESWLYEDGEDQAKQVYLDKLVELKRFGEPIEGMTVGGEAVW</sequence>
<keyword evidence="6" id="KW-1185">Reference proteome</keyword>
<feature type="region of interest" description="Disordered" evidence="4">
    <location>
        <begin position="72"/>
        <end position="102"/>
    </location>
</feature>
<dbReference type="GO" id="GO:0005829">
    <property type="term" value="C:cytosol"/>
    <property type="evidence" value="ECO:0007669"/>
    <property type="project" value="TreeGrafter"/>
</dbReference>
<protein>
    <submittedName>
        <fullName evidence="5">Uncharacterized protein</fullName>
    </submittedName>
</protein>
<name>A0AAV6HFA2_9TELE</name>
<dbReference type="PANTHER" id="PTHR45639">
    <property type="entry name" value="HSC70CB, ISOFORM G-RELATED"/>
    <property type="match status" value="1"/>
</dbReference>
<evidence type="ECO:0000313" key="5">
    <source>
        <dbReference type="EMBL" id="KAG5285159.1"/>
    </source>
</evidence>
<dbReference type="GO" id="GO:0005524">
    <property type="term" value="F:ATP binding"/>
    <property type="evidence" value="ECO:0007669"/>
    <property type="project" value="UniProtKB-KW"/>
</dbReference>
<evidence type="ECO:0000313" key="6">
    <source>
        <dbReference type="Proteomes" id="UP000823561"/>
    </source>
</evidence>
<comment type="caution">
    <text evidence="5">The sequence shown here is derived from an EMBL/GenBank/DDBJ whole genome shotgun (WGS) entry which is preliminary data.</text>
</comment>
<organism evidence="5 6">
    <name type="scientific">Alosa alosa</name>
    <name type="common">allis shad</name>
    <dbReference type="NCBI Taxonomy" id="278164"/>
    <lineage>
        <taxon>Eukaryota</taxon>
        <taxon>Metazoa</taxon>
        <taxon>Chordata</taxon>
        <taxon>Craniata</taxon>
        <taxon>Vertebrata</taxon>
        <taxon>Euteleostomi</taxon>
        <taxon>Actinopterygii</taxon>
        <taxon>Neopterygii</taxon>
        <taxon>Teleostei</taxon>
        <taxon>Clupei</taxon>
        <taxon>Clupeiformes</taxon>
        <taxon>Clupeoidei</taxon>
        <taxon>Clupeidae</taxon>
        <taxon>Alosa</taxon>
    </lineage>
</organism>
<evidence type="ECO:0000256" key="2">
    <source>
        <dbReference type="ARBA" id="ARBA00022741"/>
    </source>
</evidence>
<dbReference type="AlphaFoldDB" id="A0AAV6HFA2"/>
<keyword evidence="2" id="KW-0547">Nucleotide-binding</keyword>
<gene>
    <name evidence="5" type="ORF">AALO_G00000190</name>
</gene>
<comment type="similarity">
    <text evidence="1">Belongs to the heat shock protein 70 family.</text>
</comment>
<dbReference type="Proteomes" id="UP000823561">
    <property type="component" value="Chromosome 1"/>
</dbReference>
<dbReference type="GO" id="GO:0140662">
    <property type="term" value="F:ATP-dependent protein folding chaperone"/>
    <property type="evidence" value="ECO:0007669"/>
    <property type="project" value="InterPro"/>
</dbReference>
<dbReference type="InterPro" id="IPR029048">
    <property type="entry name" value="HSP70_C_sf"/>
</dbReference>
<dbReference type="Gene3D" id="1.20.1270.10">
    <property type="match status" value="1"/>
</dbReference>
<dbReference type="SUPFAM" id="SSF100934">
    <property type="entry name" value="Heat shock protein 70kD (HSP70), C-terminal subdomain"/>
    <property type="match status" value="1"/>
</dbReference>
<reference evidence="5 6" key="1">
    <citation type="submission" date="2020-10" db="EMBL/GenBank/DDBJ databases">
        <title>Chromosome-scale genome assembly of the Allis shad, Alosa alosa.</title>
        <authorList>
            <person name="Margot Z."/>
            <person name="Christophe K."/>
            <person name="Cabau C."/>
            <person name="Louis A."/>
            <person name="Berthelot C."/>
            <person name="Parey E."/>
            <person name="Roest Crollius H."/>
            <person name="Montfort J."/>
            <person name="Robinson-Rechavi M."/>
            <person name="Bucao C."/>
            <person name="Bouchez O."/>
            <person name="Gislard M."/>
            <person name="Lluch J."/>
            <person name="Milhes M."/>
            <person name="Lampietro C."/>
            <person name="Lopez Roques C."/>
            <person name="Donnadieu C."/>
            <person name="Braasch I."/>
            <person name="Desvignes T."/>
            <person name="Postlethwait J."/>
            <person name="Bobe J."/>
            <person name="Guiguen Y."/>
        </authorList>
    </citation>
    <scope>NUCLEOTIDE SEQUENCE [LARGE SCALE GENOMIC DNA]</scope>
    <source>
        <strain evidence="5">M-15738</strain>
        <tissue evidence="5">Blood</tissue>
    </source>
</reference>
<dbReference type="InterPro" id="IPR013126">
    <property type="entry name" value="Hsp_70_fam"/>
</dbReference>
<dbReference type="GO" id="GO:0005634">
    <property type="term" value="C:nucleus"/>
    <property type="evidence" value="ECO:0007669"/>
    <property type="project" value="TreeGrafter"/>
</dbReference>
<proteinExistence type="inferred from homology"/>
<dbReference type="EMBL" id="JADWDJ010000001">
    <property type="protein sequence ID" value="KAG5285159.1"/>
    <property type="molecule type" value="Genomic_DNA"/>
</dbReference>
<evidence type="ECO:0000256" key="4">
    <source>
        <dbReference type="SAM" id="MobiDB-lite"/>
    </source>
</evidence>
<dbReference type="PANTHER" id="PTHR45639:SF4">
    <property type="entry name" value="HSC70CB, ISOFORM G"/>
    <property type="match status" value="1"/>
</dbReference>
<keyword evidence="3" id="KW-0067">ATP-binding</keyword>
<evidence type="ECO:0000256" key="1">
    <source>
        <dbReference type="ARBA" id="ARBA00007381"/>
    </source>
</evidence>